<evidence type="ECO:0000313" key="2">
    <source>
        <dbReference type="EMBL" id="WMV29704.1"/>
    </source>
</evidence>
<dbReference type="AlphaFoldDB" id="A0AAF0R172"/>
<protein>
    <submittedName>
        <fullName evidence="2">Uncharacterized protein</fullName>
    </submittedName>
</protein>
<sequence length="103" mass="11026">MVWEPRLPKTSPSYCLPRPRGSSRPVVATMSSGATRGGKEACSSLVPSQGTPSRATSRLMVITTGRGMARRVALAWWEMLQVEGTTVPKFMGTTTSRGSQDGP</sequence>
<evidence type="ECO:0000256" key="1">
    <source>
        <dbReference type="SAM" id="MobiDB-lite"/>
    </source>
</evidence>
<evidence type="ECO:0000313" key="3">
    <source>
        <dbReference type="Proteomes" id="UP001234989"/>
    </source>
</evidence>
<dbReference type="Proteomes" id="UP001234989">
    <property type="component" value="Chromosome 5"/>
</dbReference>
<organism evidence="2 3">
    <name type="scientific">Solanum verrucosum</name>
    <dbReference type="NCBI Taxonomy" id="315347"/>
    <lineage>
        <taxon>Eukaryota</taxon>
        <taxon>Viridiplantae</taxon>
        <taxon>Streptophyta</taxon>
        <taxon>Embryophyta</taxon>
        <taxon>Tracheophyta</taxon>
        <taxon>Spermatophyta</taxon>
        <taxon>Magnoliopsida</taxon>
        <taxon>eudicotyledons</taxon>
        <taxon>Gunneridae</taxon>
        <taxon>Pentapetalae</taxon>
        <taxon>asterids</taxon>
        <taxon>lamiids</taxon>
        <taxon>Solanales</taxon>
        <taxon>Solanaceae</taxon>
        <taxon>Solanoideae</taxon>
        <taxon>Solaneae</taxon>
        <taxon>Solanum</taxon>
    </lineage>
</organism>
<gene>
    <name evidence="2" type="ORF">MTR67_023089</name>
</gene>
<keyword evidence="3" id="KW-1185">Reference proteome</keyword>
<feature type="region of interest" description="Disordered" evidence="1">
    <location>
        <begin position="1"/>
        <end position="52"/>
    </location>
</feature>
<name>A0AAF0R172_SOLVR</name>
<dbReference type="EMBL" id="CP133616">
    <property type="protein sequence ID" value="WMV29704.1"/>
    <property type="molecule type" value="Genomic_DNA"/>
</dbReference>
<reference evidence="2" key="1">
    <citation type="submission" date="2023-08" db="EMBL/GenBank/DDBJ databases">
        <title>A de novo genome assembly of Solanum verrucosum Schlechtendal, a Mexican diploid species geographically isolated from the other diploid A-genome species in potato relatives.</title>
        <authorList>
            <person name="Hosaka K."/>
        </authorList>
    </citation>
    <scope>NUCLEOTIDE SEQUENCE</scope>
    <source>
        <tissue evidence="2">Young leaves</tissue>
    </source>
</reference>
<accession>A0AAF0R172</accession>
<proteinExistence type="predicted"/>